<dbReference type="Pfam" id="PF11340">
    <property type="entry name" value="DUF3142"/>
    <property type="match status" value="1"/>
</dbReference>
<name>A0AA42CNU4_9SPHN</name>
<proteinExistence type="predicted"/>
<dbReference type="AlphaFoldDB" id="A0AA42CNU4"/>
<organism evidence="1 2">
    <name type="scientific">Sphingomonas lycopersici</name>
    <dbReference type="NCBI Taxonomy" id="2951807"/>
    <lineage>
        <taxon>Bacteria</taxon>
        <taxon>Pseudomonadati</taxon>
        <taxon>Pseudomonadota</taxon>
        <taxon>Alphaproteobacteria</taxon>
        <taxon>Sphingomonadales</taxon>
        <taxon>Sphingomonadaceae</taxon>
        <taxon>Sphingomonas</taxon>
    </lineage>
</organism>
<protein>
    <submittedName>
        <fullName evidence="1">DUF3142 domain-containing protein</fullName>
    </submittedName>
</protein>
<keyword evidence="2" id="KW-1185">Reference proteome</keyword>
<dbReference type="RefSeq" id="WP_265267703.1">
    <property type="nucleotide sequence ID" value="NZ_JANFAV010000001.1"/>
</dbReference>
<dbReference type="Proteomes" id="UP001165565">
    <property type="component" value="Unassembled WGS sequence"/>
</dbReference>
<comment type="caution">
    <text evidence="1">The sequence shown here is derived from an EMBL/GenBank/DDBJ whole genome shotgun (WGS) entry which is preliminary data.</text>
</comment>
<dbReference type="SUPFAM" id="SSF51445">
    <property type="entry name" value="(Trans)glycosidases"/>
    <property type="match status" value="1"/>
</dbReference>
<gene>
    <name evidence="1" type="ORF">NEE01_02610</name>
</gene>
<sequence>MRQPRRFQRLRMGVPRLPGKALWLVVRANRLDWDAAVYDAILADLARWQAAGNDLTGLQIDFDAATRGIDGYARFLADLRQRLPRRWKLSVTGLMDWSAHGDPQALAALSHIVDEAVVQTYQGRTTIPGYERYFLRMEHFPIPFRVALVEGGEWAAPPMLARHPQFRGYVVFLLNRGTRAAQKR</sequence>
<evidence type="ECO:0000313" key="2">
    <source>
        <dbReference type="Proteomes" id="UP001165565"/>
    </source>
</evidence>
<accession>A0AA42CNU4</accession>
<reference evidence="1" key="1">
    <citation type="submission" date="2022-06" db="EMBL/GenBank/DDBJ databases">
        <title>Sphingomonas sp. nov. isolated from rhizosphere soil of tomato.</title>
        <authorList>
            <person name="Dong H."/>
            <person name="Gao R."/>
        </authorList>
    </citation>
    <scope>NUCLEOTIDE SEQUENCE</scope>
    <source>
        <strain evidence="1">MMSM24</strain>
    </source>
</reference>
<evidence type="ECO:0000313" key="1">
    <source>
        <dbReference type="EMBL" id="MCW6533674.1"/>
    </source>
</evidence>
<dbReference type="InterPro" id="IPR021488">
    <property type="entry name" value="DUF3142"/>
</dbReference>
<dbReference type="InterPro" id="IPR017853">
    <property type="entry name" value="GH"/>
</dbReference>
<dbReference type="EMBL" id="JANFAV010000001">
    <property type="protein sequence ID" value="MCW6533674.1"/>
    <property type="molecule type" value="Genomic_DNA"/>
</dbReference>